<feature type="region of interest" description="Disordered" evidence="1">
    <location>
        <begin position="1"/>
        <end position="63"/>
    </location>
</feature>
<evidence type="ECO:0000256" key="1">
    <source>
        <dbReference type="SAM" id="MobiDB-lite"/>
    </source>
</evidence>
<dbReference type="EMBL" id="FRBI01000009">
    <property type="protein sequence ID" value="SHM25362.1"/>
    <property type="molecule type" value="Genomic_DNA"/>
</dbReference>
<accession>A0A1M7H9T1</accession>
<proteinExistence type="predicted"/>
<feature type="compositionally biased region" description="Basic and acidic residues" evidence="1">
    <location>
        <begin position="33"/>
        <end position="42"/>
    </location>
</feature>
<name>A0A1M7H9T1_9ACTN</name>
<reference evidence="2 3" key="1">
    <citation type="submission" date="2016-11" db="EMBL/GenBank/DDBJ databases">
        <authorList>
            <person name="Jaros S."/>
            <person name="Januszkiewicz K."/>
            <person name="Wedrychowicz H."/>
        </authorList>
    </citation>
    <scope>NUCLEOTIDE SEQUENCE [LARGE SCALE GENOMIC DNA]</scope>
    <source>
        <strain evidence="2 3">CGMCC 4.2025</strain>
    </source>
</reference>
<dbReference type="Proteomes" id="UP000184111">
    <property type="component" value="Unassembled WGS sequence"/>
</dbReference>
<evidence type="ECO:0000313" key="2">
    <source>
        <dbReference type="EMBL" id="SHM25362.1"/>
    </source>
</evidence>
<keyword evidence="3" id="KW-1185">Reference proteome</keyword>
<sequence length="342" mass="36532">MPSTTPLSPQLGERADPRSHPQVSQSTGVVRRPLGEGRRSEEAPVLGGAESEAFGEPPPEEVRVGQRIAGPDAEQADGRVVKQDAAFGDLGGEVQGATFLGGREDLQSVWAHSSACASRAEQITERKALHSAICSGHRSRSAPMSDERTSRRISGIPVAAHDRLAAGGIGGRSVLCPAGEAWSGPPQRTVPIGVIRSFVRRRAGRRSGCGRLVDGRAVGGRSRVPCGRRLVWRPGQAGLSAVTTMRRAGVRALTPGFWELQVVAFLAQPGGSLQPRCADGEAALRTPARLCQLTSADPRPRDRLRHHRPGQPPGHSRAHREDREITVGDRKPAPLRTRHPLS</sequence>
<feature type="region of interest" description="Disordered" evidence="1">
    <location>
        <begin position="295"/>
        <end position="342"/>
    </location>
</feature>
<gene>
    <name evidence="2" type="ORF">SAMN05216499_109208</name>
</gene>
<protein>
    <submittedName>
        <fullName evidence="2">Uncharacterized protein</fullName>
    </submittedName>
</protein>
<organism evidence="2 3">
    <name type="scientific">Actinacidiphila paucisporea</name>
    <dbReference type="NCBI Taxonomy" id="310782"/>
    <lineage>
        <taxon>Bacteria</taxon>
        <taxon>Bacillati</taxon>
        <taxon>Actinomycetota</taxon>
        <taxon>Actinomycetes</taxon>
        <taxon>Kitasatosporales</taxon>
        <taxon>Streptomycetaceae</taxon>
        <taxon>Actinacidiphila</taxon>
    </lineage>
</organism>
<evidence type="ECO:0000313" key="3">
    <source>
        <dbReference type="Proteomes" id="UP000184111"/>
    </source>
</evidence>
<dbReference type="AlphaFoldDB" id="A0A1M7H9T1"/>
<feature type="compositionally biased region" description="Basic and acidic residues" evidence="1">
    <location>
        <begin position="319"/>
        <end position="332"/>
    </location>
</feature>